<evidence type="ECO:0000256" key="3">
    <source>
        <dbReference type="SAM" id="Phobius"/>
    </source>
</evidence>
<feature type="coiled-coil region" evidence="1">
    <location>
        <begin position="198"/>
        <end position="256"/>
    </location>
</feature>
<protein>
    <submittedName>
        <fullName evidence="7">HlyD family secretion protein</fullName>
    </submittedName>
</protein>
<feature type="compositionally biased region" description="Basic and acidic residues" evidence="2">
    <location>
        <begin position="32"/>
        <end position="45"/>
    </location>
</feature>
<comment type="caution">
    <text evidence="7">The sequence shown here is derived from an EMBL/GenBank/DDBJ whole genome shotgun (WGS) entry which is preliminary data.</text>
</comment>
<accession>A0A5M6IZ03</accession>
<proteinExistence type="predicted"/>
<evidence type="ECO:0000313" key="8">
    <source>
        <dbReference type="Proteomes" id="UP000325255"/>
    </source>
</evidence>
<feature type="compositionally biased region" description="Basic and acidic residues" evidence="2">
    <location>
        <begin position="1"/>
        <end position="20"/>
    </location>
</feature>
<evidence type="ECO:0000259" key="4">
    <source>
        <dbReference type="Pfam" id="PF25876"/>
    </source>
</evidence>
<dbReference type="AlphaFoldDB" id="A0A5M6IZ03"/>
<dbReference type="SUPFAM" id="SSF111369">
    <property type="entry name" value="HlyD-like secretion proteins"/>
    <property type="match status" value="2"/>
</dbReference>
<reference evidence="7 8" key="1">
    <citation type="submission" date="2019-09" db="EMBL/GenBank/DDBJ databases">
        <title>Genome sequence of Rhodovastum atsumiense, a diverse member of the Acetobacteraceae family of non-sulfur purple photosynthetic bacteria.</title>
        <authorList>
            <person name="Meyer T."/>
            <person name="Kyndt J."/>
        </authorList>
    </citation>
    <scope>NUCLEOTIDE SEQUENCE [LARGE SCALE GENOMIC DNA]</scope>
    <source>
        <strain evidence="7 8">DSM 21279</strain>
    </source>
</reference>
<dbReference type="Pfam" id="PF25876">
    <property type="entry name" value="HH_MFP_RND"/>
    <property type="match status" value="1"/>
</dbReference>
<dbReference type="InterPro" id="IPR058792">
    <property type="entry name" value="Beta-barrel_RND_2"/>
</dbReference>
<keyword evidence="1" id="KW-0175">Coiled coil</keyword>
<feature type="domain" description="Multidrug resistance protein MdtA-like barrel-sandwich hybrid" evidence="5">
    <location>
        <begin position="88"/>
        <end position="289"/>
    </location>
</feature>
<evidence type="ECO:0000259" key="6">
    <source>
        <dbReference type="Pfam" id="PF25954"/>
    </source>
</evidence>
<evidence type="ECO:0000256" key="1">
    <source>
        <dbReference type="SAM" id="Coils"/>
    </source>
</evidence>
<feature type="domain" description="Multidrug resistance protein MdtA-like alpha-helical hairpin" evidence="4">
    <location>
        <begin position="161"/>
        <end position="222"/>
    </location>
</feature>
<evidence type="ECO:0000313" key="7">
    <source>
        <dbReference type="EMBL" id="KAA5613057.1"/>
    </source>
</evidence>
<feature type="transmembrane region" description="Helical" evidence="3">
    <location>
        <begin position="53"/>
        <end position="72"/>
    </location>
</feature>
<keyword evidence="3" id="KW-0472">Membrane</keyword>
<dbReference type="OrthoDB" id="9811754at2"/>
<dbReference type="InterPro" id="IPR058624">
    <property type="entry name" value="MdtA-like_HH"/>
</dbReference>
<evidence type="ECO:0000256" key="2">
    <source>
        <dbReference type="SAM" id="MobiDB-lite"/>
    </source>
</evidence>
<dbReference type="Pfam" id="PF25954">
    <property type="entry name" value="Beta-barrel_RND_2"/>
    <property type="match status" value="1"/>
</dbReference>
<dbReference type="PANTHER" id="PTHR30386">
    <property type="entry name" value="MEMBRANE FUSION SUBUNIT OF EMRAB-TOLC MULTIDRUG EFFLUX PUMP"/>
    <property type="match status" value="1"/>
</dbReference>
<name>A0A5M6IZ03_9PROT</name>
<dbReference type="InterPro" id="IPR050739">
    <property type="entry name" value="MFP"/>
</dbReference>
<feature type="domain" description="CusB-like beta-barrel" evidence="6">
    <location>
        <begin position="295"/>
        <end position="334"/>
    </location>
</feature>
<sequence>MPYGDDPHRGERPGPRDDVQSRSGDATGPRQQNREDGRDRRDGEAAPRSPRMWIILGLVALVAAIGGGWHWYATRDQESTDDAYTDGRAVVVAAKVAGYVTELNVTDNQPVRAGQVLLRIDPRDYLAARDQAQGRLDSARAQRDNARVALELARIVYPARLASAQAQRTAAQAVLTRARADLRRQQGLPRAATTQTALDESTAGAAQAEAQLAQAEAAVRQAEPVAQNIAQAEAQLRELEGQVAQAEAQLRQAEVNLSYCTLVAPQDGTVTKRNVERGNFVNAGASLMSLVSPELWVTANFKESQLDRMRPGQKVRISVDAYPGLDLRGHVDSLQMGSGGRFSAFPPENATGNFVKIVQRVPVKIVIDAGVDPNRPLPLGLSVVPTVALR</sequence>
<dbReference type="Pfam" id="PF25917">
    <property type="entry name" value="BSH_RND"/>
    <property type="match status" value="1"/>
</dbReference>
<keyword evidence="3" id="KW-1133">Transmembrane helix</keyword>
<dbReference type="InterPro" id="IPR058625">
    <property type="entry name" value="MdtA-like_BSH"/>
</dbReference>
<dbReference type="Proteomes" id="UP000325255">
    <property type="component" value="Unassembled WGS sequence"/>
</dbReference>
<feature type="region of interest" description="Disordered" evidence="2">
    <location>
        <begin position="1"/>
        <end position="46"/>
    </location>
</feature>
<dbReference type="RefSeq" id="WP_150039961.1">
    <property type="nucleotide sequence ID" value="NZ_OW485601.1"/>
</dbReference>
<keyword evidence="8" id="KW-1185">Reference proteome</keyword>
<keyword evidence="3" id="KW-0812">Transmembrane</keyword>
<dbReference type="Gene3D" id="2.40.30.170">
    <property type="match status" value="1"/>
</dbReference>
<dbReference type="Gene3D" id="1.10.287.470">
    <property type="entry name" value="Helix hairpin bin"/>
    <property type="match status" value="2"/>
</dbReference>
<dbReference type="EMBL" id="VWPK01000008">
    <property type="protein sequence ID" value="KAA5613057.1"/>
    <property type="molecule type" value="Genomic_DNA"/>
</dbReference>
<dbReference type="GO" id="GO:0055085">
    <property type="term" value="P:transmembrane transport"/>
    <property type="evidence" value="ECO:0007669"/>
    <property type="project" value="InterPro"/>
</dbReference>
<dbReference type="PANTHER" id="PTHR30386:SF24">
    <property type="entry name" value="MULTIDRUG RESISTANCE EFFLUX PUMP"/>
    <property type="match status" value="1"/>
</dbReference>
<organism evidence="7 8">
    <name type="scientific">Rhodovastum atsumiense</name>
    <dbReference type="NCBI Taxonomy" id="504468"/>
    <lineage>
        <taxon>Bacteria</taxon>
        <taxon>Pseudomonadati</taxon>
        <taxon>Pseudomonadota</taxon>
        <taxon>Alphaproteobacteria</taxon>
        <taxon>Acetobacterales</taxon>
        <taxon>Acetobacteraceae</taxon>
        <taxon>Rhodovastum</taxon>
    </lineage>
</organism>
<evidence type="ECO:0000259" key="5">
    <source>
        <dbReference type="Pfam" id="PF25917"/>
    </source>
</evidence>
<dbReference type="Gene3D" id="2.40.50.100">
    <property type="match status" value="1"/>
</dbReference>
<gene>
    <name evidence="7" type="ORF">F1189_06780</name>
</gene>